<gene>
    <name evidence="2" type="ORF">OTU49_005352</name>
</gene>
<evidence type="ECO:0000313" key="2">
    <source>
        <dbReference type="EMBL" id="KAK8735860.1"/>
    </source>
</evidence>
<sequence length="227" mass="24826">MWFVDFGNSDRVELSKIRRLDSVCDQLTKIPHQALRCRLYNVPPHSGHHWTPRACQRLLELAPDNTPLLLRVQDSGINGGPPSVELFKRSHPQNELVSINFTLSMDTSLFSDGDRNNNSANKEAIPNSSSLCRQSSLSSQSSSSHGNSGPSSISSQHDSSAGSPRSSRTNSPLTSFSRQKIPGALVPQEIPAVGSYFDVFVTFAANPSNFASTHNHGSGWDSNWTFC</sequence>
<evidence type="ECO:0000313" key="3">
    <source>
        <dbReference type="Proteomes" id="UP001445076"/>
    </source>
</evidence>
<dbReference type="AlphaFoldDB" id="A0AAW0WY28"/>
<dbReference type="Gene3D" id="2.40.50.90">
    <property type="match status" value="1"/>
</dbReference>
<dbReference type="InterPro" id="IPR035437">
    <property type="entry name" value="SNase_OB-fold_sf"/>
</dbReference>
<organism evidence="2 3">
    <name type="scientific">Cherax quadricarinatus</name>
    <name type="common">Australian red claw crayfish</name>
    <dbReference type="NCBI Taxonomy" id="27406"/>
    <lineage>
        <taxon>Eukaryota</taxon>
        <taxon>Metazoa</taxon>
        <taxon>Ecdysozoa</taxon>
        <taxon>Arthropoda</taxon>
        <taxon>Crustacea</taxon>
        <taxon>Multicrustacea</taxon>
        <taxon>Malacostraca</taxon>
        <taxon>Eumalacostraca</taxon>
        <taxon>Eucarida</taxon>
        <taxon>Decapoda</taxon>
        <taxon>Pleocyemata</taxon>
        <taxon>Astacidea</taxon>
        <taxon>Parastacoidea</taxon>
        <taxon>Parastacidae</taxon>
        <taxon>Cherax</taxon>
    </lineage>
</organism>
<name>A0AAW0WY28_CHEQU</name>
<feature type="compositionally biased region" description="Low complexity" evidence="1">
    <location>
        <begin position="126"/>
        <end position="155"/>
    </location>
</feature>
<dbReference type="PANTHER" id="PTHR22948:SF29">
    <property type="entry name" value="FI02030P-RELATED"/>
    <property type="match status" value="1"/>
</dbReference>
<dbReference type="SUPFAM" id="SSF63748">
    <property type="entry name" value="Tudor/PWWP/MBT"/>
    <property type="match status" value="1"/>
</dbReference>
<evidence type="ECO:0000256" key="1">
    <source>
        <dbReference type="SAM" id="MobiDB-lite"/>
    </source>
</evidence>
<protein>
    <submittedName>
        <fullName evidence="2">Uncharacterized protein</fullName>
    </submittedName>
</protein>
<feature type="compositionally biased region" description="Polar residues" evidence="1">
    <location>
        <begin position="156"/>
        <end position="176"/>
    </location>
</feature>
<proteinExistence type="predicted"/>
<dbReference type="EMBL" id="JARKIK010000046">
    <property type="protein sequence ID" value="KAK8735860.1"/>
    <property type="molecule type" value="Genomic_DNA"/>
</dbReference>
<dbReference type="InterPro" id="IPR050621">
    <property type="entry name" value="Tudor_domain_containing"/>
</dbReference>
<keyword evidence="3" id="KW-1185">Reference proteome</keyword>
<dbReference type="PANTHER" id="PTHR22948">
    <property type="entry name" value="TUDOR DOMAIN CONTAINING PROTEIN"/>
    <property type="match status" value="1"/>
</dbReference>
<reference evidence="2 3" key="1">
    <citation type="journal article" date="2024" name="BMC Genomics">
        <title>Genome assembly of redclaw crayfish (Cherax quadricarinatus) provides insights into its immune adaptation and hypoxia tolerance.</title>
        <authorList>
            <person name="Liu Z."/>
            <person name="Zheng J."/>
            <person name="Li H."/>
            <person name="Fang K."/>
            <person name="Wang S."/>
            <person name="He J."/>
            <person name="Zhou D."/>
            <person name="Weng S."/>
            <person name="Chi M."/>
            <person name="Gu Z."/>
            <person name="He J."/>
            <person name="Li F."/>
            <person name="Wang M."/>
        </authorList>
    </citation>
    <scope>NUCLEOTIDE SEQUENCE [LARGE SCALE GENOMIC DNA]</scope>
    <source>
        <strain evidence="2">ZL_2023a</strain>
    </source>
</reference>
<feature type="region of interest" description="Disordered" evidence="1">
    <location>
        <begin position="112"/>
        <end position="176"/>
    </location>
</feature>
<feature type="compositionally biased region" description="Polar residues" evidence="1">
    <location>
        <begin position="112"/>
        <end position="121"/>
    </location>
</feature>
<comment type="caution">
    <text evidence="2">The sequence shown here is derived from an EMBL/GenBank/DDBJ whole genome shotgun (WGS) entry which is preliminary data.</text>
</comment>
<accession>A0AAW0WY28</accession>
<dbReference type="Proteomes" id="UP001445076">
    <property type="component" value="Unassembled WGS sequence"/>
</dbReference>